<reference evidence="1" key="1">
    <citation type="submission" date="2022-03" db="EMBL/GenBank/DDBJ databases">
        <authorList>
            <person name="Martin H S."/>
        </authorList>
    </citation>
    <scope>NUCLEOTIDE SEQUENCE</scope>
</reference>
<name>A0ABN8I0D6_9NEOP</name>
<sequence length="82" mass="9028">MSVLLVCQERAKRAEVIFVSADRRYRPVATAGADRGLRTDRATCPPSDPPRVPGAHNVRRAFAALHSNRFMNEARGAARVGR</sequence>
<keyword evidence="2" id="KW-1185">Reference proteome</keyword>
<protein>
    <recommendedName>
        <fullName evidence="3">NYN domain-containing protein</fullName>
    </recommendedName>
</protein>
<dbReference type="Proteomes" id="UP000837857">
    <property type="component" value="Chromosome 16"/>
</dbReference>
<evidence type="ECO:0000313" key="2">
    <source>
        <dbReference type="Proteomes" id="UP000837857"/>
    </source>
</evidence>
<proteinExistence type="predicted"/>
<evidence type="ECO:0000313" key="1">
    <source>
        <dbReference type="EMBL" id="CAH2045391.1"/>
    </source>
</evidence>
<evidence type="ECO:0008006" key="3">
    <source>
        <dbReference type="Google" id="ProtNLM"/>
    </source>
</evidence>
<organism evidence="1 2">
    <name type="scientific">Iphiclides podalirius</name>
    <name type="common">scarce swallowtail</name>
    <dbReference type="NCBI Taxonomy" id="110791"/>
    <lineage>
        <taxon>Eukaryota</taxon>
        <taxon>Metazoa</taxon>
        <taxon>Ecdysozoa</taxon>
        <taxon>Arthropoda</taxon>
        <taxon>Hexapoda</taxon>
        <taxon>Insecta</taxon>
        <taxon>Pterygota</taxon>
        <taxon>Neoptera</taxon>
        <taxon>Endopterygota</taxon>
        <taxon>Lepidoptera</taxon>
        <taxon>Glossata</taxon>
        <taxon>Ditrysia</taxon>
        <taxon>Papilionoidea</taxon>
        <taxon>Papilionidae</taxon>
        <taxon>Papilioninae</taxon>
        <taxon>Iphiclides</taxon>
    </lineage>
</organism>
<gene>
    <name evidence="1" type="ORF">IPOD504_LOCUS5050</name>
</gene>
<dbReference type="EMBL" id="OW152828">
    <property type="protein sequence ID" value="CAH2045391.1"/>
    <property type="molecule type" value="Genomic_DNA"/>
</dbReference>
<accession>A0ABN8I0D6</accession>
<feature type="non-terminal residue" evidence="1">
    <location>
        <position position="82"/>
    </location>
</feature>